<evidence type="ECO:0000313" key="1">
    <source>
        <dbReference type="EMBL" id="KIF53425.1"/>
    </source>
</evidence>
<accession>A0A0C1Z8X1</accession>
<sequence length="115" mass="12822">MTELKFINPWSDTKGFVDLGTCNVDNGYFELYCFPGKDVEIFHIGARYGEDGAYISSTIVNQNLRDPLTGKVVSEMGHVCYHHTGPIAHALEHMLKANLLTQTVYDNTGNVIVEI</sequence>
<gene>
    <name evidence="1" type="ORF">H735_10945</name>
</gene>
<dbReference type="Proteomes" id="UP000031586">
    <property type="component" value="Unassembled WGS sequence"/>
</dbReference>
<proteinExistence type="predicted"/>
<dbReference type="PATRIC" id="fig|1229493.5.peg.1280"/>
<name>A0A0C1Z8X1_9VIBR</name>
<organism evidence="1 2">
    <name type="scientific">Vibrio owensii CAIM 1854 = LMG 25443</name>
    <dbReference type="NCBI Taxonomy" id="1229493"/>
    <lineage>
        <taxon>Bacteria</taxon>
        <taxon>Pseudomonadati</taxon>
        <taxon>Pseudomonadota</taxon>
        <taxon>Gammaproteobacteria</taxon>
        <taxon>Vibrionales</taxon>
        <taxon>Vibrionaceae</taxon>
        <taxon>Vibrio</taxon>
    </lineage>
</organism>
<reference evidence="1 2" key="1">
    <citation type="submission" date="2014-07" db="EMBL/GenBank/DDBJ databases">
        <title>Unique and conserved regions in Vibrio harveyi and related species in comparison with the shrimp pathogen Vibrio harveyi CAIM 1792.</title>
        <authorList>
            <person name="Espinoza-Valles I."/>
            <person name="Vora G."/>
            <person name="Leekitcharoenphon P."/>
            <person name="Ussery D."/>
            <person name="Hoj L."/>
            <person name="Gomez-Gil B."/>
        </authorList>
    </citation>
    <scope>NUCLEOTIDE SEQUENCE [LARGE SCALE GENOMIC DNA]</scope>
    <source>
        <strain evidence="2">CAIM 1854 / LMG 25443</strain>
    </source>
</reference>
<evidence type="ECO:0000313" key="2">
    <source>
        <dbReference type="Proteomes" id="UP000031586"/>
    </source>
</evidence>
<dbReference type="AlphaFoldDB" id="A0A0C1Z8X1"/>
<dbReference type="RefSeq" id="WP_020194631.1">
    <property type="nucleotide sequence ID" value="NZ_BAOH01000005.1"/>
</dbReference>
<comment type="caution">
    <text evidence="1">The sequence shown here is derived from an EMBL/GenBank/DDBJ whole genome shotgun (WGS) entry which is preliminary data.</text>
</comment>
<dbReference type="EMBL" id="JPRD01000015">
    <property type="protein sequence ID" value="KIF53425.1"/>
    <property type="molecule type" value="Genomic_DNA"/>
</dbReference>
<protein>
    <submittedName>
        <fullName evidence="1">Uncharacterized protein</fullName>
    </submittedName>
</protein>